<evidence type="ECO:0000259" key="1">
    <source>
        <dbReference type="PROSITE" id="PS51192"/>
    </source>
</evidence>
<dbReference type="GO" id="GO:0004386">
    <property type="term" value="F:helicase activity"/>
    <property type="evidence" value="ECO:0007669"/>
    <property type="project" value="UniProtKB-KW"/>
</dbReference>
<reference evidence="2 3" key="1">
    <citation type="submission" date="2012-10" db="EMBL/GenBank/DDBJ databases">
        <title>Draft Genome Sequence of Paenibacillus popilliae ATCC 14706T.</title>
        <authorList>
            <person name="Iiyama K."/>
            <person name="Mori K."/>
            <person name="Mon H."/>
            <person name="Chieda Y."/>
            <person name="Lee J.M."/>
            <person name="Kusakabe T."/>
            <person name="Tashiro K."/>
            <person name="Asano S."/>
            <person name="Yasunaga-Aoki C."/>
            <person name="Shimizu S."/>
        </authorList>
    </citation>
    <scope>NUCLEOTIDE SEQUENCE [LARGE SCALE GENOMIC DNA]</scope>
    <source>
        <strain evidence="2 3">ATCC 14706</strain>
    </source>
</reference>
<keyword evidence="2" id="KW-0547">Nucleotide-binding</keyword>
<dbReference type="AlphaFoldDB" id="M9LIT3"/>
<keyword evidence="2" id="KW-0347">Helicase</keyword>
<dbReference type="Pfam" id="PF04851">
    <property type="entry name" value="ResIII"/>
    <property type="match status" value="1"/>
</dbReference>
<dbReference type="RefSeq" id="WP_006286619.1">
    <property type="nucleotide sequence ID" value="NZ_BALG01000172.1"/>
</dbReference>
<protein>
    <submittedName>
        <fullName evidence="2">Superfamily II helicase</fullName>
    </submittedName>
</protein>
<dbReference type="InterPro" id="IPR027417">
    <property type="entry name" value="P-loop_NTPase"/>
</dbReference>
<dbReference type="GO" id="GO:0016818">
    <property type="term" value="F:hydrolase activity, acting on acid anhydrides, in phosphorus-containing anhydrides"/>
    <property type="evidence" value="ECO:0007669"/>
    <property type="project" value="InterPro"/>
</dbReference>
<comment type="caution">
    <text evidence="2">The sequence shown here is derived from an EMBL/GenBank/DDBJ whole genome shotgun (WGS) entry which is preliminary data.</text>
</comment>
<keyword evidence="2" id="KW-0378">Hydrolase</keyword>
<dbReference type="PROSITE" id="PS51192">
    <property type="entry name" value="HELICASE_ATP_BIND_1"/>
    <property type="match status" value="1"/>
</dbReference>
<dbReference type="GO" id="GO:0005829">
    <property type="term" value="C:cytosol"/>
    <property type="evidence" value="ECO:0007669"/>
    <property type="project" value="TreeGrafter"/>
</dbReference>
<dbReference type="GO" id="GO:0006139">
    <property type="term" value="P:nucleobase-containing compound metabolic process"/>
    <property type="evidence" value="ECO:0007669"/>
    <property type="project" value="InterPro"/>
</dbReference>
<gene>
    <name evidence="2" type="ORF">PPOP_2441</name>
</gene>
<organism evidence="2 3">
    <name type="scientific">Paenibacillus popilliae ATCC 14706</name>
    <dbReference type="NCBI Taxonomy" id="1212764"/>
    <lineage>
        <taxon>Bacteria</taxon>
        <taxon>Bacillati</taxon>
        <taxon>Bacillota</taxon>
        <taxon>Bacilli</taxon>
        <taxon>Bacillales</taxon>
        <taxon>Paenibacillaceae</taxon>
        <taxon>Paenibacillus</taxon>
    </lineage>
</organism>
<dbReference type="OrthoDB" id="366844at2"/>
<dbReference type="Proteomes" id="UP000029453">
    <property type="component" value="Unassembled WGS sequence"/>
</dbReference>
<feature type="domain" description="Helicase ATP-binding" evidence="1">
    <location>
        <begin position="49"/>
        <end position="314"/>
    </location>
</feature>
<dbReference type="EMBL" id="BALG01000172">
    <property type="protein sequence ID" value="GAC43075.1"/>
    <property type="molecule type" value="Genomic_DNA"/>
</dbReference>
<evidence type="ECO:0000313" key="3">
    <source>
        <dbReference type="Proteomes" id="UP000029453"/>
    </source>
</evidence>
<dbReference type="PANTHER" id="PTHR47396">
    <property type="entry name" value="TYPE I RESTRICTION ENZYME ECOKI R PROTEIN"/>
    <property type="match status" value="1"/>
</dbReference>
<keyword evidence="3" id="KW-1185">Reference proteome</keyword>
<sequence>MREKKKFEFIKPKVGKVVEKDPESIFRELQIPNVKGLWSQQADILREYYNNYKTKQDIAIELPTGTGKTLIGLLIAEYRRRCHREQVIYLCPTKQLASQVHAKAQEYGLPTSLLIGPQNAYPDDAYGDYITNKTVAITTYSGIYNTNPKLNDADTILFDDAHSAENYISSLWTVEIKRNENREIFESVIELFKEDISDYHYNRIMSDDLEFYKPIFDLIPYPKYLEKLPQLIELLEENIANCGNAKYSWSKINENLEACQMFFSWGEINIRPLIPPTQTHSAFSRAKQRIYMSATLGEGGELERITGVRKIDKIPIPKGWEKYSNGRRLILFPNRVFNPKDSLEVALKAIKNHGRALILCPDNRAAQFFKSKVESKLPKFSILGAIDIEESLEPFTSKEKAVLILTNRYDGIDLSGDICRLQIIFGMPEATNLQEAFMWNRLNANSVLNELVKTRITQALGRCTRSSDDFANVLMIDPVLMKFCAKVENRVGFHPEIQAELDFGLENSERIESVDQMVEFMNDFVNDQEYYAEINEAITDIREEYEKKPKMEIKKLVLSVENEVDFVYAIWKKELDRALQKAKAVIENLSGGRELDGYRAWWNYLAGNAATLAKEYIAVDANLDRQYYSAALRSTNAVSWLSELIHHIPSEKDVPKVDPHLTTQVENIDTILSELGLHGQKFERNMKEFLGLINSDEAKKFERGLLRLGQLLGFEASKPNGDGTPDGIWALRNRYFGFEAKTEESSNDPLYIDACRQTNGHKNWITENCTTYEETSIDAAVISHKSTIRKDALPHSRELYHIDCIEIRELAVKTTALLRQIRAVLVKDNGHNLFTREHITDTLNSEKLTYRDIVEFFKTTPLDELTVVN</sequence>
<dbReference type="InterPro" id="IPR050742">
    <property type="entry name" value="Helicase_Restrict-Modif_Enz"/>
</dbReference>
<dbReference type="InterPro" id="IPR014001">
    <property type="entry name" value="Helicase_ATP-bd"/>
</dbReference>
<dbReference type="SUPFAM" id="SSF52540">
    <property type="entry name" value="P-loop containing nucleoside triphosphate hydrolases"/>
    <property type="match status" value="2"/>
</dbReference>
<dbReference type="Gene3D" id="3.40.50.300">
    <property type="entry name" value="P-loop containing nucleotide triphosphate hydrolases"/>
    <property type="match status" value="2"/>
</dbReference>
<dbReference type="InterPro" id="IPR006935">
    <property type="entry name" value="Helicase/UvrB_N"/>
</dbReference>
<dbReference type="PANTHER" id="PTHR47396:SF1">
    <property type="entry name" value="ATP-DEPENDENT HELICASE IRC3-RELATED"/>
    <property type="match status" value="1"/>
</dbReference>
<dbReference type="InterPro" id="IPR006555">
    <property type="entry name" value="ATP-dep_Helicase_C"/>
</dbReference>
<accession>M9LIT3</accession>
<dbReference type="SMART" id="SM00487">
    <property type="entry name" value="DEXDc"/>
    <property type="match status" value="1"/>
</dbReference>
<proteinExistence type="predicted"/>
<dbReference type="GO" id="GO:0005524">
    <property type="term" value="F:ATP binding"/>
    <property type="evidence" value="ECO:0007669"/>
    <property type="project" value="InterPro"/>
</dbReference>
<dbReference type="GO" id="GO:0003677">
    <property type="term" value="F:DNA binding"/>
    <property type="evidence" value="ECO:0007669"/>
    <property type="project" value="InterPro"/>
</dbReference>
<name>M9LIT3_PAEPP</name>
<dbReference type="SMART" id="SM00491">
    <property type="entry name" value="HELICc2"/>
    <property type="match status" value="1"/>
</dbReference>
<evidence type="ECO:0000313" key="2">
    <source>
        <dbReference type="EMBL" id="GAC43075.1"/>
    </source>
</evidence>
<keyword evidence="2" id="KW-0067">ATP-binding</keyword>
<dbReference type="Pfam" id="PF13307">
    <property type="entry name" value="Helicase_C_2"/>
    <property type="match status" value="1"/>
</dbReference>